<reference evidence="1 2" key="1">
    <citation type="submission" date="2016-10" db="EMBL/GenBank/DDBJ databases">
        <authorList>
            <person name="Varghese N."/>
            <person name="Submissions S."/>
        </authorList>
    </citation>
    <scope>NUCLEOTIDE SEQUENCE [LARGE SCALE GENOMIC DNA]</scope>
    <source>
        <strain evidence="1 2">BS3780</strain>
    </source>
</reference>
<comment type="caution">
    <text evidence="1">The sequence shown here is derived from an EMBL/GenBank/DDBJ whole genome shotgun (WGS) entry which is preliminary data.</text>
</comment>
<dbReference type="Proteomes" id="UP000183915">
    <property type="component" value="Unassembled WGS sequence"/>
</dbReference>
<evidence type="ECO:0000313" key="2">
    <source>
        <dbReference type="Proteomes" id="UP000183915"/>
    </source>
</evidence>
<organism evidence="1 2">
    <name type="scientific">Pseudomonas kilonensis</name>
    <dbReference type="NCBI Taxonomy" id="132476"/>
    <lineage>
        <taxon>Bacteria</taxon>
        <taxon>Pseudomonadati</taxon>
        <taxon>Pseudomonadota</taxon>
        <taxon>Gammaproteobacteria</taxon>
        <taxon>Pseudomonadales</taxon>
        <taxon>Pseudomonadaceae</taxon>
        <taxon>Pseudomonas</taxon>
    </lineage>
</organism>
<keyword evidence="2" id="KW-1185">Reference proteome</keyword>
<gene>
    <name evidence="1" type="ORF">SAMN04490188_2033</name>
</gene>
<evidence type="ECO:0000313" key="1">
    <source>
        <dbReference type="EMBL" id="SED92988.1"/>
    </source>
</evidence>
<protein>
    <submittedName>
        <fullName evidence="1">Uncharacterized protein</fullName>
    </submittedName>
</protein>
<accession>A0ABY0YSD1</accession>
<dbReference type="EMBL" id="FNTT01000002">
    <property type="protein sequence ID" value="SED92988.1"/>
    <property type="molecule type" value="Genomic_DNA"/>
</dbReference>
<proteinExistence type="predicted"/>
<name>A0ABY0YSD1_9PSED</name>
<sequence>MSRSLGLREDQRVREVLVMQIAGLFPLDPVHCHRGQALLPQVERVYVGANLLPQVERVYVGANLLPQVERGLCGG</sequence>